<evidence type="ECO:0000256" key="1">
    <source>
        <dbReference type="ARBA" id="ARBA00009500"/>
    </source>
</evidence>
<accession>A0A7R8WS58</accession>
<organism evidence="7">
    <name type="scientific">Cyprideis torosa</name>
    <dbReference type="NCBI Taxonomy" id="163714"/>
    <lineage>
        <taxon>Eukaryota</taxon>
        <taxon>Metazoa</taxon>
        <taxon>Ecdysozoa</taxon>
        <taxon>Arthropoda</taxon>
        <taxon>Crustacea</taxon>
        <taxon>Oligostraca</taxon>
        <taxon>Ostracoda</taxon>
        <taxon>Podocopa</taxon>
        <taxon>Podocopida</taxon>
        <taxon>Cytherocopina</taxon>
        <taxon>Cytheroidea</taxon>
        <taxon>Cytherideidae</taxon>
        <taxon>Cyprideis</taxon>
    </lineage>
</organism>
<evidence type="ECO:0000256" key="5">
    <source>
        <dbReference type="ARBA" id="ARBA00023180"/>
    </source>
</evidence>
<dbReference type="InterPro" id="IPR000215">
    <property type="entry name" value="Serpin_fam"/>
</dbReference>
<keyword evidence="2" id="KW-0646">Protease inhibitor</keyword>
<dbReference type="GO" id="GO:0004867">
    <property type="term" value="F:serine-type endopeptidase inhibitor activity"/>
    <property type="evidence" value="ECO:0007669"/>
    <property type="project" value="UniProtKB-KW"/>
</dbReference>
<dbReference type="InterPro" id="IPR023796">
    <property type="entry name" value="Serpin_dom"/>
</dbReference>
<dbReference type="InterPro" id="IPR036186">
    <property type="entry name" value="Serpin_sf"/>
</dbReference>
<sequence length="177" mass="19589">AALSRVAQSDLFISEAVHQAKLIVNEKGTEAAAATFFTATRSSQSINVNKPFIFIIMDNVNKVPIFQGRIVENLSRMVPISALLLLPLCWGIPQNPSKYEQDIQKIIDELALHDTDPQPIDHNALLSTINESPKDLAQEIIDALALDDENPEPIDYKALLSTMYVNEVNYALNTSSK</sequence>
<dbReference type="PANTHER" id="PTHR11461">
    <property type="entry name" value="SERINE PROTEASE INHIBITOR, SERPIN"/>
    <property type="match status" value="1"/>
</dbReference>
<dbReference type="PROSITE" id="PS00284">
    <property type="entry name" value="SERPIN"/>
    <property type="match status" value="1"/>
</dbReference>
<dbReference type="PANTHER" id="PTHR11461:SF165">
    <property type="entry name" value="ALPHA-1-ANTITRYPSIN"/>
    <property type="match status" value="1"/>
</dbReference>
<dbReference type="OrthoDB" id="671595at2759"/>
<dbReference type="EMBL" id="OB674892">
    <property type="protein sequence ID" value="CAD7235834.1"/>
    <property type="molecule type" value="Genomic_DNA"/>
</dbReference>
<evidence type="ECO:0000259" key="6">
    <source>
        <dbReference type="Pfam" id="PF00079"/>
    </source>
</evidence>
<keyword evidence="4" id="KW-0722">Serine protease inhibitor</keyword>
<comment type="similarity">
    <text evidence="1">Belongs to the serpin family.</text>
</comment>
<protein>
    <recommendedName>
        <fullName evidence="6">Serpin domain-containing protein</fullName>
    </recommendedName>
</protein>
<dbReference type="GO" id="GO:0005615">
    <property type="term" value="C:extracellular space"/>
    <property type="evidence" value="ECO:0007669"/>
    <property type="project" value="InterPro"/>
</dbReference>
<dbReference type="SUPFAM" id="SSF56574">
    <property type="entry name" value="Serpins"/>
    <property type="match status" value="1"/>
</dbReference>
<evidence type="ECO:0000256" key="2">
    <source>
        <dbReference type="ARBA" id="ARBA00022690"/>
    </source>
</evidence>
<feature type="domain" description="Serpin" evidence="6">
    <location>
        <begin position="1"/>
        <end position="72"/>
    </location>
</feature>
<keyword evidence="3" id="KW-0732">Signal</keyword>
<dbReference type="Gene3D" id="6.20.40.10">
    <property type="match status" value="1"/>
</dbReference>
<dbReference type="AlphaFoldDB" id="A0A7R8WS58"/>
<evidence type="ECO:0000256" key="4">
    <source>
        <dbReference type="ARBA" id="ARBA00022900"/>
    </source>
</evidence>
<feature type="non-terminal residue" evidence="7">
    <location>
        <position position="177"/>
    </location>
</feature>
<gene>
    <name evidence="7" type="ORF">CTOB1V02_LOCUS13649</name>
</gene>
<proteinExistence type="inferred from homology"/>
<reference evidence="7" key="1">
    <citation type="submission" date="2020-11" db="EMBL/GenBank/DDBJ databases">
        <authorList>
            <person name="Tran Van P."/>
        </authorList>
    </citation>
    <scope>NUCLEOTIDE SEQUENCE</scope>
</reference>
<name>A0A7R8WS58_9CRUS</name>
<dbReference type="Pfam" id="PF00079">
    <property type="entry name" value="Serpin"/>
    <property type="match status" value="1"/>
</dbReference>
<evidence type="ECO:0000313" key="7">
    <source>
        <dbReference type="EMBL" id="CAD7235834.1"/>
    </source>
</evidence>
<keyword evidence="5" id="KW-0325">Glycoprotein</keyword>
<dbReference type="InterPro" id="IPR023795">
    <property type="entry name" value="Serpin_CS"/>
</dbReference>
<evidence type="ECO:0000256" key="3">
    <source>
        <dbReference type="ARBA" id="ARBA00022729"/>
    </source>
</evidence>
<dbReference type="Gene3D" id="2.10.310.10">
    <property type="entry name" value="Serpins superfamily"/>
    <property type="match status" value="1"/>
</dbReference>